<feature type="compositionally biased region" description="Low complexity" evidence="1">
    <location>
        <begin position="373"/>
        <end position="394"/>
    </location>
</feature>
<protein>
    <submittedName>
        <fullName evidence="2">Uncharacterized protein</fullName>
    </submittedName>
</protein>
<feature type="region of interest" description="Disordered" evidence="1">
    <location>
        <begin position="210"/>
        <end position="256"/>
    </location>
</feature>
<evidence type="ECO:0000313" key="3">
    <source>
        <dbReference type="Proteomes" id="UP000320762"/>
    </source>
</evidence>
<organism evidence="2 3">
    <name type="scientific">Schizophyllum amplum</name>
    <dbReference type="NCBI Taxonomy" id="97359"/>
    <lineage>
        <taxon>Eukaryota</taxon>
        <taxon>Fungi</taxon>
        <taxon>Dikarya</taxon>
        <taxon>Basidiomycota</taxon>
        <taxon>Agaricomycotina</taxon>
        <taxon>Agaricomycetes</taxon>
        <taxon>Agaricomycetidae</taxon>
        <taxon>Agaricales</taxon>
        <taxon>Schizophyllaceae</taxon>
        <taxon>Schizophyllum</taxon>
    </lineage>
</organism>
<evidence type="ECO:0000256" key="1">
    <source>
        <dbReference type="SAM" id="MobiDB-lite"/>
    </source>
</evidence>
<proteinExistence type="predicted"/>
<dbReference type="AlphaFoldDB" id="A0A550CLT6"/>
<dbReference type="Proteomes" id="UP000320762">
    <property type="component" value="Unassembled WGS sequence"/>
</dbReference>
<dbReference type="OrthoDB" id="1112565at2759"/>
<dbReference type="EMBL" id="VDMD01000004">
    <property type="protein sequence ID" value="TRM65729.1"/>
    <property type="molecule type" value="Genomic_DNA"/>
</dbReference>
<gene>
    <name evidence="2" type="ORF">BD626DRAFT_191259</name>
</gene>
<evidence type="ECO:0000313" key="2">
    <source>
        <dbReference type="EMBL" id="TRM65729.1"/>
    </source>
</evidence>
<feature type="compositionally biased region" description="Polar residues" evidence="1">
    <location>
        <begin position="299"/>
        <end position="312"/>
    </location>
</feature>
<accession>A0A550CLT6</accession>
<sequence>MLRMRGLRQEHRRQAHGRSPGRPCCPDCFDTCLKREGTPKKARESALPTSPREKATNIGGLNTDSGPGRMSFSKSRESSPALQELEQRLGIATRRDSNATLEDLTQRLNMIGRESPTRSSRYSAAGSAAGSPRTAQSRLGSPSVESRVGLPGQADSPRRRYDRLKSIDYDVLDRASSQSPIRRQRTGSGVTEEALEEMKRRFIKGTTPPALVASLTGSPSTPPRSPIVSPTPDLVSDVSDSATSVSGIDTPPRSDYRSLTFDRDDVSMSKLYGTGFVSRYNRDQYIDPLDDVIVEETRSQLNTPNRTQQRNAAASPRNSITSPRSSITSPRNSFTSPRSSVASPPLSSIASPPLHGASTPPLRIRKSSENKLRTSLSQSSLRSSYCRTPRMSSSPRRRRRLLRSYTLLRTKTRFPLHSPPGRPLRRSRRHHGCLHHLQRTRHLAPARPAIAATGHCLAFGRAANSSPCPRTIQSARRILTIRSAFYAVSATSLSPTVEAGKRRL</sequence>
<reference evidence="2 3" key="1">
    <citation type="journal article" date="2019" name="New Phytol.">
        <title>Comparative genomics reveals unique wood-decay strategies and fruiting body development in the Schizophyllaceae.</title>
        <authorList>
            <person name="Almasi E."/>
            <person name="Sahu N."/>
            <person name="Krizsan K."/>
            <person name="Balint B."/>
            <person name="Kovacs G.M."/>
            <person name="Kiss B."/>
            <person name="Cseklye J."/>
            <person name="Drula E."/>
            <person name="Henrissat B."/>
            <person name="Nagy I."/>
            <person name="Chovatia M."/>
            <person name="Adam C."/>
            <person name="LaButti K."/>
            <person name="Lipzen A."/>
            <person name="Riley R."/>
            <person name="Grigoriev I.V."/>
            <person name="Nagy L.G."/>
        </authorList>
    </citation>
    <scope>NUCLEOTIDE SEQUENCE [LARGE SCALE GENOMIC DNA]</scope>
    <source>
        <strain evidence="2 3">NL-1724</strain>
    </source>
</reference>
<feature type="compositionally biased region" description="Low complexity" evidence="1">
    <location>
        <begin position="117"/>
        <end position="135"/>
    </location>
</feature>
<feature type="region of interest" description="Disordered" evidence="1">
    <location>
        <begin position="36"/>
        <end position="162"/>
    </location>
</feature>
<keyword evidence="3" id="KW-1185">Reference proteome</keyword>
<dbReference type="STRING" id="97359.A0A550CLT6"/>
<feature type="compositionally biased region" description="Low complexity" evidence="1">
    <location>
        <begin position="233"/>
        <end position="246"/>
    </location>
</feature>
<name>A0A550CLT6_9AGAR</name>
<feature type="region of interest" description="Disordered" evidence="1">
    <location>
        <begin position="298"/>
        <end position="397"/>
    </location>
</feature>
<feature type="region of interest" description="Disordered" evidence="1">
    <location>
        <begin position="1"/>
        <end position="21"/>
    </location>
</feature>
<feature type="compositionally biased region" description="Low complexity" evidence="1">
    <location>
        <begin position="315"/>
        <end position="354"/>
    </location>
</feature>
<comment type="caution">
    <text evidence="2">The sequence shown here is derived from an EMBL/GenBank/DDBJ whole genome shotgun (WGS) entry which is preliminary data.</text>
</comment>